<dbReference type="InterPro" id="IPR003661">
    <property type="entry name" value="HisK_dim/P_dom"/>
</dbReference>
<feature type="active site" evidence="6">
    <location>
        <position position="142"/>
    </location>
</feature>
<evidence type="ECO:0000256" key="4">
    <source>
        <dbReference type="ARBA" id="ARBA00022679"/>
    </source>
</evidence>
<dbReference type="SMART" id="SM00086">
    <property type="entry name" value="PAC"/>
    <property type="match status" value="3"/>
</dbReference>
<dbReference type="InterPro" id="IPR022642">
    <property type="entry name" value="CheR_C"/>
</dbReference>
<dbReference type="Proteomes" id="UP001501725">
    <property type="component" value="Unassembled WGS sequence"/>
</dbReference>
<dbReference type="InterPro" id="IPR036890">
    <property type="entry name" value="HATPase_C_sf"/>
</dbReference>
<sequence length="1525" mass="173238">MEREPALTQMHTQEHFVVAIGASAGGLEAIHDFFDHMPSDSNCSFVIIQHLSPDYKSLLVELVSKHTQMNVLEAGHDMKLQPNSVYVIPNDKVLKMHHGRLQLSEKHFDNSINTAIDIFLRSLAEDQGARAIAIILSGTGTDGTRGIEAVQQHGGMIIVQEPSSAKFDGMPNSAIAAGYADFVLSPEQMPEEIINYAREKPSQRPRDDRPDESSLPEVMRLVERHCKYDFNNYKSPTIIRRILRRMNHLGKKKFSDYLELLRGNPDECRSLGKEFLIGVTKFFRDRAAFDIFATEVLPEVIRKKGENDTLKVWVAACSTGQEAYSIAILICEHLRRHKMELDVKIFATDIDLDAVEQASRGTYPAALVADIEPEILDRHFQKQGANYVVEPGIRKMIVFARHNILKDPPFIKNDIVTCRNMLIYMNGILQRKVFSTLQYALNNGGFLFLGPSEIPASISTTLSEVNSKWKIYRKIGNEKHYQQFYDTRSSMNTSRALPAPKENTTARVLADDFRNLLTDEFRFAAVYVDRNYDIKEGIGDFRRYLSLPQKILNLNVLKMVGPDMAIALNSALRRVTKEGQKVSLQVRSRENPEERPIQLMVKPATSPAGYILIVFGEGTEPQAGRPIAHEPPPQGSAESAAYVAELEEELKETRLSLQMAVESLETTNEELQSSNEELLSANEELQSSNEELQSLNEELHTLNTEHQLRIKELIELNDDLNNYFRSTEIGQVFVDREMRIRKFNPAAIQLINLIDSDIGRPIEHISTNIRDESLPDDLRRVMERGGSVEKEVTTTAGRVVLMRILPYIRQDRLTDGVVITFFDITGTRELHHIIKGVFNASLSAVMALRAVRDLDGQIIDFMITAANHAADTMLGLRNYEYVNGSIRAHFPEVLQQGLFTQFADTVEQEKSLHTETVLVRSGHDLWYEVVGTGMMDGLVVTLTDITEKRLAEEKLRRNYHELMRAKESLKALNASLEEKVARRTSELSASEERFRLIAANTNDIMWDWSLVQNEIWWSESFFRHYGTEAGETGLTTPAAWLELVLPADRKRVETELYRAINSSAQWASRFRMQRVDGTEAIIQGKGAVIVDEFSVPYRMVGALVDVTSTERAEMQLQEKNEKMQRLYEEFRFVTDFMPQMVWAASADGFHDFFNKQWFDYTGLTYEVLQGEEGWAQVVHPDDQERARRLWQHSLATGETYEVEYRFRDRNGEYRWFLGRALPMRDENGAVAKWFGTCTDIHEGKLMNDVLEQKVRERTEELQRTNAELEGSNAELLQFASVASHDLKEPLRKIHIFSNILRDRYLNEASEGAVDYITRIINSSARMTKLINDLLAFSRLSVNHFFEVVDLNAIISEVLSDLELAISEKGATVDVGPLPQIDAVPGQLRQVLQNIISNSLKFTVPGRTPYIKVRSESVAAFDLEAPADPSGRYCRLTLADNGIGFDEQYANKIFTIFQRLHSREKYEGTGIGLAITKKIIDRHNGLITAHSRENEGSTFVILLPLKQEHEEQSSGGEQQETTTDEA</sequence>
<evidence type="ECO:0000259" key="12">
    <source>
        <dbReference type="PROSITE" id="PS50122"/>
    </source>
</evidence>
<feature type="domain" description="PAC" evidence="11">
    <location>
        <begin position="1066"/>
        <end position="1118"/>
    </location>
</feature>
<dbReference type="RefSeq" id="WP_345256139.1">
    <property type="nucleotide sequence ID" value="NZ_BAABGY010000007.1"/>
</dbReference>
<comment type="catalytic activity">
    <reaction evidence="1">
        <text>ATP + protein L-histidine = ADP + protein N-phospho-L-histidine.</text>
        <dbReference type="EC" id="2.7.13.3"/>
    </reaction>
</comment>
<keyword evidence="7" id="KW-0175">Coiled coil</keyword>
<dbReference type="InterPro" id="IPR001610">
    <property type="entry name" value="PAC"/>
</dbReference>
<dbReference type="Gene3D" id="1.10.287.130">
    <property type="match status" value="1"/>
</dbReference>
<dbReference type="InterPro" id="IPR029063">
    <property type="entry name" value="SAM-dependent_MTases_sf"/>
</dbReference>
<dbReference type="PROSITE" id="PS50123">
    <property type="entry name" value="CHER"/>
    <property type="match status" value="1"/>
</dbReference>
<dbReference type="InterPro" id="IPR050903">
    <property type="entry name" value="Bact_Chemotaxis_MeTrfase"/>
</dbReference>
<dbReference type="InterPro" id="IPR013655">
    <property type="entry name" value="PAS_fold_3"/>
</dbReference>
<evidence type="ECO:0008006" key="16">
    <source>
        <dbReference type="Google" id="ProtNLM"/>
    </source>
</evidence>
<evidence type="ECO:0000256" key="5">
    <source>
        <dbReference type="ARBA" id="ARBA00022691"/>
    </source>
</evidence>
<dbReference type="PANTHER" id="PTHR24422:SF27">
    <property type="entry name" value="PROTEIN-GLUTAMATE O-METHYLTRANSFERASE"/>
    <property type="match status" value="1"/>
</dbReference>
<evidence type="ECO:0000259" key="13">
    <source>
        <dbReference type="PROSITE" id="PS50123"/>
    </source>
</evidence>
<dbReference type="Pfam" id="PF13596">
    <property type="entry name" value="PAS_10"/>
    <property type="match status" value="1"/>
</dbReference>
<dbReference type="InterPro" id="IPR000673">
    <property type="entry name" value="Sig_transdc_resp-reg_Me-estase"/>
</dbReference>
<dbReference type="InterPro" id="IPR003594">
    <property type="entry name" value="HATPase_dom"/>
</dbReference>
<dbReference type="Gene3D" id="3.40.50.180">
    <property type="entry name" value="Methylesterase CheB, C-terminal domain"/>
    <property type="match status" value="1"/>
</dbReference>
<proteinExistence type="predicted"/>
<dbReference type="InterPro" id="IPR036804">
    <property type="entry name" value="CheR_N_sf"/>
</dbReference>
<dbReference type="SUPFAM" id="SSF53335">
    <property type="entry name" value="S-adenosyl-L-methionine-dependent methyltransferases"/>
    <property type="match status" value="1"/>
</dbReference>
<dbReference type="Gene3D" id="1.10.155.10">
    <property type="entry name" value="Chemotaxis receptor methyltransferase CheR, N-terminal domain"/>
    <property type="match status" value="1"/>
</dbReference>
<dbReference type="Pfam" id="PF02518">
    <property type="entry name" value="HATPase_c"/>
    <property type="match status" value="1"/>
</dbReference>
<dbReference type="Pfam" id="PF13426">
    <property type="entry name" value="PAS_9"/>
    <property type="match status" value="1"/>
</dbReference>
<evidence type="ECO:0000256" key="8">
    <source>
        <dbReference type="SAM" id="MobiDB-lite"/>
    </source>
</evidence>
<keyword evidence="4" id="KW-0808">Transferase</keyword>
<dbReference type="SUPFAM" id="SSF47384">
    <property type="entry name" value="Homodimeric domain of signal transducing histidine kinase"/>
    <property type="match status" value="1"/>
</dbReference>
<evidence type="ECO:0000313" key="14">
    <source>
        <dbReference type="EMBL" id="GAA4332761.1"/>
    </source>
</evidence>
<feature type="domain" description="PAC" evidence="11">
    <location>
        <begin position="1200"/>
        <end position="1252"/>
    </location>
</feature>
<evidence type="ECO:0000256" key="3">
    <source>
        <dbReference type="ARBA" id="ARBA00022603"/>
    </source>
</evidence>
<dbReference type="PROSITE" id="PS50122">
    <property type="entry name" value="CHEB"/>
    <property type="match status" value="1"/>
</dbReference>
<dbReference type="SMART" id="SM00091">
    <property type="entry name" value="PAS"/>
    <property type="match status" value="3"/>
</dbReference>
<dbReference type="Gene3D" id="3.30.450.20">
    <property type="entry name" value="PAS domain"/>
    <property type="match status" value="4"/>
</dbReference>
<feature type="active site" evidence="6">
    <location>
        <position position="23"/>
    </location>
</feature>
<dbReference type="InterPro" id="IPR022641">
    <property type="entry name" value="CheR_N"/>
</dbReference>
<dbReference type="CDD" id="cd00082">
    <property type="entry name" value="HisKA"/>
    <property type="match status" value="1"/>
</dbReference>
<feature type="coiled-coil region" evidence="7">
    <location>
        <begin position="643"/>
        <end position="705"/>
    </location>
</feature>
<feature type="domain" description="CheR-type methyltransferase" evidence="13">
    <location>
        <begin position="212"/>
        <end position="453"/>
    </location>
</feature>
<feature type="active site" evidence="6">
    <location>
        <position position="50"/>
    </location>
</feature>
<evidence type="ECO:0000259" key="10">
    <source>
        <dbReference type="PROSITE" id="PS50112"/>
    </source>
</evidence>
<evidence type="ECO:0000313" key="15">
    <source>
        <dbReference type="Proteomes" id="UP001501725"/>
    </source>
</evidence>
<dbReference type="SMART" id="SM00387">
    <property type="entry name" value="HATPase_c"/>
    <property type="match status" value="1"/>
</dbReference>
<dbReference type="NCBIfam" id="TIGR00229">
    <property type="entry name" value="sensory_box"/>
    <property type="match status" value="1"/>
</dbReference>
<dbReference type="PRINTS" id="PR00996">
    <property type="entry name" value="CHERMTFRASE"/>
</dbReference>
<feature type="domain" description="CheB-type methylesterase" evidence="12">
    <location>
        <begin position="17"/>
        <end position="200"/>
    </location>
</feature>
<dbReference type="SUPFAM" id="SSF47757">
    <property type="entry name" value="Chemotaxis receptor methyltransferase CheR, N-terminal domain"/>
    <property type="match status" value="1"/>
</dbReference>
<organism evidence="14 15">
    <name type="scientific">Flaviaesturariibacter amylovorans</name>
    <dbReference type="NCBI Taxonomy" id="1084520"/>
    <lineage>
        <taxon>Bacteria</taxon>
        <taxon>Pseudomonadati</taxon>
        <taxon>Bacteroidota</taxon>
        <taxon>Chitinophagia</taxon>
        <taxon>Chitinophagales</taxon>
        <taxon>Chitinophagaceae</taxon>
        <taxon>Flaviaestuariibacter</taxon>
    </lineage>
</organism>
<protein>
    <recommendedName>
        <fullName evidence="16">PAS domain S-box protein</fullName>
    </recommendedName>
</protein>
<feature type="domain" description="PAS" evidence="10">
    <location>
        <begin position="1126"/>
        <end position="1197"/>
    </location>
</feature>
<dbReference type="InterPro" id="IPR000014">
    <property type="entry name" value="PAS"/>
</dbReference>
<evidence type="ECO:0000256" key="6">
    <source>
        <dbReference type="PROSITE-ProRule" id="PRU00050"/>
    </source>
</evidence>
<comment type="caution">
    <text evidence="14">The sequence shown here is derived from an EMBL/GenBank/DDBJ whole genome shotgun (WGS) entry which is preliminary data.</text>
</comment>
<dbReference type="SMART" id="SM00388">
    <property type="entry name" value="HisKA"/>
    <property type="match status" value="1"/>
</dbReference>
<name>A0ABP8H0S0_9BACT</name>
<dbReference type="PROSITE" id="PS50109">
    <property type="entry name" value="HIS_KIN"/>
    <property type="match status" value="1"/>
</dbReference>
<dbReference type="PROSITE" id="PS50112">
    <property type="entry name" value="PAS"/>
    <property type="match status" value="1"/>
</dbReference>
<keyword evidence="5" id="KW-0949">S-adenosyl-L-methionine</keyword>
<dbReference type="PANTHER" id="PTHR24422">
    <property type="entry name" value="CHEMOTAXIS PROTEIN METHYLTRANSFERASE"/>
    <property type="match status" value="1"/>
</dbReference>
<feature type="region of interest" description="Disordered" evidence="8">
    <location>
        <begin position="197"/>
        <end position="216"/>
    </location>
</feature>
<evidence type="ECO:0000259" key="9">
    <source>
        <dbReference type="PROSITE" id="PS50109"/>
    </source>
</evidence>
<feature type="coiled-coil region" evidence="7">
    <location>
        <begin position="1247"/>
        <end position="1274"/>
    </location>
</feature>
<dbReference type="SUPFAM" id="SSF55874">
    <property type="entry name" value="ATPase domain of HSP90 chaperone/DNA topoisomerase II/histidine kinase"/>
    <property type="match status" value="1"/>
</dbReference>
<dbReference type="Pfam" id="PF01339">
    <property type="entry name" value="CheB_methylest"/>
    <property type="match status" value="1"/>
</dbReference>
<comment type="catalytic activity">
    <reaction evidence="2">
        <text>L-glutamyl-[protein] + S-adenosyl-L-methionine = [protein]-L-glutamate 5-O-methyl ester + S-adenosyl-L-homocysteine</text>
        <dbReference type="Rhea" id="RHEA:24452"/>
        <dbReference type="Rhea" id="RHEA-COMP:10208"/>
        <dbReference type="Rhea" id="RHEA-COMP:10311"/>
        <dbReference type="ChEBI" id="CHEBI:29973"/>
        <dbReference type="ChEBI" id="CHEBI:57856"/>
        <dbReference type="ChEBI" id="CHEBI:59789"/>
        <dbReference type="ChEBI" id="CHEBI:82795"/>
        <dbReference type="EC" id="2.1.1.80"/>
    </reaction>
</comment>
<keyword evidence="6" id="KW-0145">Chemotaxis</keyword>
<keyword evidence="6" id="KW-0378">Hydrolase</keyword>
<feature type="coiled-coil region" evidence="7">
    <location>
        <begin position="952"/>
        <end position="993"/>
    </location>
</feature>
<dbReference type="InterPro" id="IPR035909">
    <property type="entry name" value="CheB_C"/>
</dbReference>
<evidence type="ECO:0000256" key="1">
    <source>
        <dbReference type="ARBA" id="ARBA00000085"/>
    </source>
</evidence>
<dbReference type="InterPro" id="IPR000780">
    <property type="entry name" value="CheR_MeTrfase"/>
</dbReference>
<dbReference type="Pfam" id="PF03705">
    <property type="entry name" value="CheR_N"/>
    <property type="match status" value="1"/>
</dbReference>
<dbReference type="InterPro" id="IPR005467">
    <property type="entry name" value="His_kinase_dom"/>
</dbReference>
<accession>A0ABP8H0S0</accession>
<dbReference type="CDD" id="cd00130">
    <property type="entry name" value="PAS"/>
    <property type="match status" value="2"/>
</dbReference>
<dbReference type="Gene3D" id="3.40.50.150">
    <property type="entry name" value="Vaccinia Virus protein VP39"/>
    <property type="match status" value="1"/>
</dbReference>
<dbReference type="Gene3D" id="3.30.565.10">
    <property type="entry name" value="Histidine kinase-like ATPase, C-terminal domain"/>
    <property type="match status" value="1"/>
</dbReference>
<dbReference type="Pfam" id="PF01739">
    <property type="entry name" value="CheR"/>
    <property type="match status" value="1"/>
</dbReference>
<dbReference type="SUPFAM" id="SSF52738">
    <property type="entry name" value="Methylesterase CheB, C-terminal domain"/>
    <property type="match status" value="1"/>
</dbReference>
<dbReference type="CDD" id="cd16434">
    <property type="entry name" value="CheB-CheR_fusion"/>
    <property type="match status" value="1"/>
</dbReference>
<gene>
    <name evidence="14" type="ORF">GCM10023184_25570</name>
</gene>
<dbReference type="EMBL" id="BAABGY010000007">
    <property type="protein sequence ID" value="GAA4332761.1"/>
    <property type="molecule type" value="Genomic_DNA"/>
</dbReference>
<dbReference type="SMART" id="SM00138">
    <property type="entry name" value="MeTrc"/>
    <property type="match status" value="1"/>
</dbReference>
<dbReference type="PROSITE" id="PS50113">
    <property type="entry name" value="PAC"/>
    <property type="match status" value="2"/>
</dbReference>
<dbReference type="Pfam" id="PF00512">
    <property type="entry name" value="HisKA"/>
    <property type="match status" value="1"/>
</dbReference>
<keyword evidence="15" id="KW-1185">Reference proteome</keyword>
<evidence type="ECO:0000256" key="2">
    <source>
        <dbReference type="ARBA" id="ARBA00001541"/>
    </source>
</evidence>
<dbReference type="SUPFAM" id="SSF55785">
    <property type="entry name" value="PYP-like sensor domain (PAS domain)"/>
    <property type="match status" value="4"/>
</dbReference>
<dbReference type="InterPro" id="IPR036097">
    <property type="entry name" value="HisK_dim/P_sf"/>
</dbReference>
<dbReference type="InterPro" id="IPR000700">
    <property type="entry name" value="PAS-assoc_C"/>
</dbReference>
<feature type="compositionally biased region" description="Basic and acidic residues" evidence="8">
    <location>
        <begin position="197"/>
        <end position="212"/>
    </location>
</feature>
<evidence type="ECO:0000259" key="11">
    <source>
        <dbReference type="PROSITE" id="PS50113"/>
    </source>
</evidence>
<dbReference type="InterPro" id="IPR035965">
    <property type="entry name" value="PAS-like_dom_sf"/>
</dbReference>
<evidence type="ECO:0000256" key="7">
    <source>
        <dbReference type="SAM" id="Coils"/>
    </source>
</evidence>
<reference evidence="15" key="1">
    <citation type="journal article" date="2019" name="Int. J. Syst. Evol. Microbiol.">
        <title>The Global Catalogue of Microorganisms (GCM) 10K type strain sequencing project: providing services to taxonomists for standard genome sequencing and annotation.</title>
        <authorList>
            <consortium name="The Broad Institute Genomics Platform"/>
            <consortium name="The Broad Institute Genome Sequencing Center for Infectious Disease"/>
            <person name="Wu L."/>
            <person name="Ma J."/>
        </authorList>
    </citation>
    <scope>NUCLEOTIDE SEQUENCE [LARGE SCALE GENOMIC DNA]</scope>
    <source>
        <strain evidence="15">JCM 17919</strain>
    </source>
</reference>
<feature type="domain" description="Histidine kinase" evidence="9">
    <location>
        <begin position="1281"/>
        <end position="1506"/>
    </location>
</feature>
<keyword evidence="3" id="KW-0489">Methyltransferase</keyword>
<dbReference type="Pfam" id="PF08447">
    <property type="entry name" value="PAS_3"/>
    <property type="match status" value="2"/>
</dbReference>